<dbReference type="Proteomes" id="UP000018144">
    <property type="component" value="Unassembled WGS sequence"/>
</dbReference>
<gene>
    <name evidence="1" type="ORF">PCON_07785</name>
</gene>
<evidence type="ECO:0000313" key="1">
    <source>
        <dbReference type="EMBL" id="CCX29966.1"/>
    </source>
</evidence>
<keyword evidence="2" id="KW-1185">Reference proteome</keyword>
<sequence length="15" mass="1877">MTSRAQTRLRYDKHN</sequence>
<organism evidence="1 2">
    <name type="scientific">Pyronema omphalodes (strain CBS 100304)</name>
    <name type="common">Pyronema confluens</name>
    <dbReference type="NCBI Taxonomy" id="1076935"/>
    <lineage>
        <taxon>Eukaryota</taxon>
        <taxon>Fungi</taxon>
        <taxon>Dikarya</taxon>
        <taxon>Ascomycota</taxon>
        <taxon>Pezizomycotina</taxon>
        <taxon>Pezizomycetes</taxon>
        <taxon>Pezizales</taxon>
        <taxon>Pyronemataceae</taxon>
        <taxon>Pyronema</taxon>
    </lineage>
</organism>
<dbReference type="EMBL" id="HF935395">
    <property type="protein sequence ID" value="CCX29966.1"/>
    <property type="molecule type" value="Genomic_DNA"/>
</dbReference>
<name>U4LRP7_PYROM</name>
<reference evidence="1 2" key="1">
    <citation type="journal article" date="2013" name="PLoS Genet.">
        <title>The genome and development-dependent transcriptomes of Pyronema confluens: a window into fungal evolution.</title>
        <authorList>
            <person name="Traeger S."/>
            <person name="Altegoer F."/>
            <person name="Freitag M."/>
            <person name="Gabaldon T."/>
            <person name="Kempken F."/>
            <person name="Kumar A."/>
            <person name="Marcet-Houben M."/>
            <person name="Poggeler S."/>
            <person name="Stajich J.E."/>
            <person name="Nowrousian M."/>
        </authorList>
    </citation>
    <scope>NUCLEOTIDE SEQUENCE [LARGE SCALE GENOMIC DNA]</scope>
    <source>
        <strain evidence="2">CBS 100304</strain>
        <tissue evidence="1">Vegetative mycelium</tissue>
    </source>
</reference>
<protein>
    <submittedName>
        <fullName evidence="1">Uncharacterized protein</fullName>
    </submittedName>
</protein>
<accession>U4LRP7</accession>
<proteinExistence type="predicted"/>
<evidence type="ECO:0000313" key="2">
    <source>
        <dbReference type="Proteomes" id="UP000018144"/>
    </source>
</evidence>